<reference evidence="1" key="1">
    <citation type="submission" date="2020-07" db="EMBL/GenBank/DDBJ databases">
        <title>Highly diverse flavobacterial phages as mortality factor during North Sea spring blooms.</title>
        <authorList>
            <person name="Bartlau N."/>
            <person name="Wichels A."/>
            <person name="Krohne G."/>
            <person name="Adriaenssens E.M."/>
            <person name="Heins A."/>
            <person name="Fuchs B.M."/>
            <person name="Amann R."/>
            <person name="Moraru C."/>
        </authorList>
    </citation>
    <scope>NUCLEOTIDE SEQUENCE</scope>
</reference>
<protein>
    <recommendedName>
        <fullName evidence="3">Methyltransferase</fullName>
    </recommendedName>
</protein>
<dbReference type="EMBL" id="MT732450">
    <property type="protein sequence ID" value="QQO97321.1"/>
    <property type="molecule type" value="Genomic_DNA"/>
</dbReference>
<dbReference type="SUPFAM" id="SSF53335">
    <property type="entry name" value="S-adenosyl-L-methionine-dependent methyltransferases"/>
    <property type="match status" value="1"/>
</dbReference>
<evidence type="ECO:0008006" key="3">
    <source>
        <dbReference type="Google" id="ProtNLM"/>
    </source>
</evidence>
<gene>
    <name evidence="1" type="ORF">Colly1_39</name>
</gene>
<evidence type="ECO:0000313" key="1">
    <source>
        <dbReference type="EMBL" id="QQO97321.1"/>
    </source>
</evidence>
<evidence type="ECO:0000313" key="2">
    <source>
        <dbReference type="Proteomes" id="UP000693899"/>
    </source>
</evidence>
<proteinExistence type="predicted"/>
<name>A0A8E4UY02_9CAUD</name>
<dbReference type="Proteomes" id="UP000693899">
    <property type="component" value="Segment"/>
</dbReference>
<dbReference type="InterPro" id="IPR029063">
    <property type="entry name" value="SAM-dependent_MTases_sf"/>
</dbReference>
<accession>A0A8E4UY02</accession>
<sequence length="254" mass="29482">MSNYWTDEDLIRFIESNTPEEVNKLLFENMKVCKQAKNAEAIWSKLYEKLGTKIYDYTDECQDKTNKFIAELLDKLFEGMSVLDIGASFGQYYKDSTKLKSLNITDIAKLPIKYFNENISPTLPFPNMGHVKGIEDFPIAELDSHDVIFTMNTLDLIQPGLRVSFQGKIQELKSTKYILCGGNIFEGEIDWDERGGRMIKHNFPEVLVYPYYKRDYGHGVGIGNWKLVERFEVPNPHDNSSKSRPMFLSLYERR</sequence>
<organism evidence="1 2">
    <name type="scientific">Maribacter phage Colly_1</name>
    <dbReference type="NCBI Taxonomy" id="2745691"/>
    <lineage>
        <taxon>Viruses</taxon>
        <taxon>Duplodnaviria</taxon>
        <taxon>Heunggongvirae</taxon>
        <taxon>Uroviricota</taxon>
        <taxon>Caudoviricetes</taxon>
        <taxon>Molycolviridae</taxon>
        <taxon>Mollyvirus</taxon>
        <taxon>Mollyvirus colly</taxon>
    </lineage>
</organism>
<keyword evidence="2" id="KW-1185">Reference proteome</keyword>